<reference evidence="2" key="2">
    <citation type="submission" date="2023-01" db="EMBL/GenBank/DDBJ databases">
        <authorList>
            <person name="Sun Q."/>
            <person name="Evtushenko L."/>
        </authorList>
    </citation>
    <scope>NUCLEOTIDE SEQUENCE</scope>
    <source>
        <strain evidence="2">VKM Ac-2007</strain>
    </source>
</reference>
<comment type="caution">
    <text evidence="2">The sequence shown here is derived from an EMBL/GenBank/DDBJ whole genome shotgun (WGS) entry which is preliminary data.</text>
</comment>
<evidence type="ECO:0000256" key="1">
    <source>
        <dbReference type="SAM" id="MobiDB-lite"/>
    </source>
</evidence>
<name>A0A9W6MGN0_9ACTN</name>
<evidence type="ECO:0000313" key="3">
    <source>
        <dbReference type="Proteomes" id="UP001143474"/>
    </source>
</evidence>
<dbReference type="EMBL" id="BSEV01000022">
    <property type="protein sequence ID" value="GLK13330.1"/>
    <property type="molecule type" value="Genomic_DNA"/>
</dbReference>
<reference evidence="2" key="1">
    <citation type="journal article" date="2014" name="Int. J. Syst. Evol. Microbiol.">
        <title>Complete genome sequence of Corynebacterium casei LMG S-19264T (=DSM 44701T), isolated from a smear-ripened cheese.</title>
        <authorList>
            <consortium name="US DOE Joint Genome Institute (JGI-PGF)"/>
            <person name="Walter F."/>
            <person name="Albersmeier A."/>
            <person name="Kalinowski J."/>
            <person name="Ruckert C."/>
        </authorList>
    </citation>
    <scope>NUCLEOTIDE SEQUENCE</scope>
    <source>
        <strain evidence="2">VKM Ac-2007</strain>
    </source>
</reference>
<sequence>MALEENGRPAGNEPVEALIDDLLRDILGETGPSTKTRARGGDSIATLIETAIASPRATSKTSTVERLLIAQVVASALADALAPALAESLAPEIMKALEHHTADGRSGNETVPVTGRAQTSRSRKKA</sequence>
<protein>
    <submittedName>
        <fullName evidence="2">Uncharacterized protein</fullName>
    </submittedName>
</protein>
<dbReference type="Proteomes" id="UP001143474">
    <property type="component" value="Unassembled WGS sequence"/>
</dbReference>
<keyword evidence="3" id="KW-1185">Reference proteome</keyword>
<accession>A0A9W6MGN0</accession>
<evidence type="ECO:0000313" key="2">
    <source>
        <dbReference type="EMBL" id="GLK13330.1"/>
    </source>
</evidence>
<dbReference type="RefSeq" id="WP_271221622.1">
    <property type="nucleotide sequence ID" value="NZ_BAAAVD010000029.1"/>
</dbReference>
<feature type="region of interest" description="Disordered" evidence="1">
    <location>
        <begin position="100"/>
        <end position="126"/>
    </location>
</feature>
<gene>
    <name evidence="2" type="ORF">GCM10017600_67410</name>
</gene>
<feature type="compositionally biased region" description="Polar residues" evidence="1">
    <location>
        <begin position="107"/>
        <end position="120"/>
    </location>
</feature>
<proteinExistence type="predicted"/>
<organism evidence="2 3">
    <name type="scientific">Streptosporangium carneum</name>
    <dbReference type="NCBI Taxonomy" id="47481"/>
    <lineage>
        <taxon>Bacteria</taxon>
        <taxon>Bacillati</taxon>
        <taxon>Actinomycetota</taxon>
        <taxon>Actinomycetes</taxon>
        <taxon>Streptosporangiales</taxon>
        <taxon>Streptosporangiaceae</taxon>
        <taxon>Streptosporangium</taxon>
    </lineage>
</organism>
<dbReference type="AlphaFoldDB" id="A0A9W6MGN0"/>